<feature type="region of interest" description="Disordered" evidence="1">
    <location>
        <begin position="136"/>
        <end position="158"/>
    </location>
</feature>
<dbReference type="AlphaFoldDB" id="A0A485LKV9"/>
<reference evidence="2" key="2">
    <citation type="submission" date="2019-06" db="EMBL/GenBank/DDBJ databases">
        <title>Genomics analysis of Aphanomyces spp. identifies a new class of oomycete effector associated with host adaptation.</title>
        <authorList>
            <person name="Gaulin E."/>
        </authorList>
    </citation>
    <scope>NUCLEOTIDE SEQUENCE</scope>
    <source>
        <strain evidence="2">CBS 578.67</strain>
    </source>
</reference>
<evidence type="ECO:0000313" key="3">
    <source>
        <dbReference type="EMBL" id="VFT99440.1"/>
    </source>
</evidence>
<reference evidence="3 4" key="1">
    <citation type="submission" date="2019-03" db="EMBL/GenBank/DDBJ databases">
        <authorList>
            <person name="Gaulin E."/>
            <person name="Dumas B."/>
        </authorList>
    </citation>
    <scope>NUCLEOTIDE SEQUENCE [LARGE SCALE GENOMIC DNA]</scope>
    <source>
        <strain evidence="3">CBS 568.67</strain>
    </source>
</reference>
<sequence>MLYAPKYKERLFTPPLWIFPETKIEMLYLEANKSVLDTTNGNDVQLQSKPDIDIRHINAEDLIQTSKSKTFTEDIHRLAEWLIEHANQISNTPEQLDKVLKVVRPVVQYRSSIEKIEHMRKKRRTNDPDNRSTIMYHASKEQFDNVQVPNNIPIHSKR</sequence>
<accession>A0A485LKV9</accession>
<dbReference type="OrthoDB" id="10578669at2759"/>
<proteinExistence type="predicted"/>
<dbReference type="EMBL" id="CAADRA010007224">
    <property type="protein sequence ID" value="VFT99440.1"/>
    <property type="molecule type" value="Genomic_DNA"/>
</dbReference>
<evidence type="ECO:0000313" key="4">
    <source>
        <dbReference type="Proteomes" id="UP000332933"/>
    </source>
</evidence>
<gene>
    <name evidence="3" type="primary">Aste57867_22787</name>
    <name evidence="2" type="ORF">As57867_022717</name>
    <name evidence="3" type="ORF">ASTE57867_22787</name>
</gene>
<dbReference type="EMBL" id="VJMH01007198">
    <property type="protein sequence ID" value="KAF0685289.1"/>
    <property type="molecule type" value="Genomic_DNA"/>
</dbReference>
<evidence type="ECO:0000256" key="1">
    <source>
        <dbReference type="SAM" id="MobiDB-lite"/>
    </source>
</evidence>
<protein>
    <submittedName>
        <fullName evidence="3">Aste57867_22787 protein</fullName>
    </submittedName>
</protein>
<dbReference type="Proteomes" id="UP000332933">
    <property type="component" value="Unassembled WGS sequence"/>
</dbReference>
<keyword evidence="4" id="KW-1185">Reference proteome</keyword>
<name>A0A485LKV9_9STRA</name>
<organism evidence="3 4">
    <name type="scientific">Aphanomyces stellatus</name>
    <dbReference type="NCBI Taxonomy" id="120398"/>
    <lineage>
        <taxon>Eukaryota</taxon>
        <taxon>Sar</taxon>
        <taxon>Stramenopiles</taxon>
        <taxon>Oomycota</taxon>
        <taxon>Saprolegniomycetes</taxon>
        <taxon>Saprolegniales</taxon>
        <taxon>Verrucalvaceae</taxon>
        <taxon>Aphanomyces</taxon>
    </lineage>
</organism>
<evidence type="ECO:0000313" key="2">
    <source>
        <dbReference type="EMBL" id="KAF0685289.1"/>
    </source>
</evidence>